<protein>
    <recommendedName>
        <fullName evidence="1">site-specific DNA-methyltransferase (adenine-specific)</fullName>
        <ecNumber evidence="1">2.1.1.72</ecNumber>
    </recommendedName>
</protein>
<keyword evidence="3" id="KW-0808">Transferase</keyword>
<dbReference type="PROSITE" id="PS00092">
    <property type="entry name" value="N6_MTASE"/>
    <property type="match status" value="1"/>
</dbReference>
<dbReference type="Pfam" id="PF02384">
    <property type="entry name" value="N6_Mtase"/>
    <property type="match status" value="1"/>
</dbReference>
<dbReference type="Proteomes" id="UP000597444">
    <property type="component" value="Unassembled WGS sequence"/>
</dbReference>
<dbReference type="PRINTS" id="PR00507">
    <property type="entry name" value="N12N6MTFRASE"/>
</dbReference>
<dbReference type="GO" id="GO:0008170">
    <property type="term" value="F:N-methyltransferase activity"/>
    <property type="evidence" value="ECO:0007669"/>
    <property type="project" value="InterPro"/>
</dbReference>
<dbReference type="GO" id="GO:0032259">
    <property type="term" value="P:methylation"/>
    <property type="evidence" value="ECO:0007669"/>
    <property type="project" value="UniProtKB-KW"/>
</dbReference>
<feature type="domain" description="Type ISP restriction-modification enzyme LLaBIII C-terminal specificity" evidence="7">
    <location>
        <begin position="727"/>
        <end position="1110"/>
    </location>
</feature>
<evidence type="ECO:0000259" key="7">
    <source>
        <dbReference type="Pfam" id="PF18135"/>
    </source>
</evidence>
<comment type="catalytic activity">
    <reaction evidence="5">
        <text>a 2'-deoxyadenosine in DNA + S-adenosyl-L-methionine = an N(6)-methyl-2'-deoxyadenosine in DNA + S-adenosyl-L-homocysteine + H(+)</text>
        <dbReference type="Rhea" id="RHEA:15197"/>
        <dbReference type="Rhea" id="RHEA-COMP:12418"/>
        <dbReference type="Rhea" id="RHEA-COMP:12419"/>
        <dbReference type="ChEBI" id="CHEBI:15378"/>
        <dbReference type="ChEBI" id="CHEBI:57856"/>
        <dbReference type="ChEBI" id="CHEBI:59789"/>
        <dbReference type="ChEBI" id="CHEBI:90615"/>
        <dbReference type="ChEBI" id="CHEBI:90616"/>
        <dbReference type="EC" id="2.1.1.72"/>
    </reaction>
</comment>
<dbReference type="AlphaFoldDB" id="A0A8J3N549"/>
<dbReference type="Gene3D" id="3.40.50.150">
    <property type="entry name" value="Vaccinia Virus protein VP39"/>
    <property type="match status" value="1"/>
</dbReference>
<dbReference type="GO" id="GO:0009307">
    <property type="term" value="P:DNA restriction-modification system"/>
    <property type="evidence" value="ECO:0007669"/>
    <property type="project" value="UniProtKB-KW"/>
</dbReference>
<evidence type="ECO:0000256" key="5">
    <source>
        <dbReference type="ARBA" id="ARBA00047942"/>
    </source>
</evidence>
<accession>A0A8J3N549</accession>
<keyword evidence="2 8" id="KW-0489">Methyltransferase</keyword>
<comment type="caution">
    <text evidence="8">The sequence shown here is derived from an EMBL/GenBank/DDBJ whole genome shotgun (WGS) entry which is preliminary data.</text>
</comment>
<keyword evidence="4" id="KW-0680">Restriction system</keyword>
<evidence type="ECO:0000256" key="2">
    <source>
        <dbReference type="ARBA" id="ARBA00022603"/>
    </source>
</evidence>
<dbReference type="RefSeq" id="WP_220205502.1">
    <property type="nucleotide sequence ID" value="NZ_BNJK01000001.1"/>
</dbReference>
<evidence type="ECO:0000256" key="4">
    <source>
        <dbReference type="ARBA" id="ARBA00022747"/>
    </source>
</evidence>
<dbReference type="InterPro" id="IPR029063">
    <property type="entry name" value="SAM-dependent_MTases_sf"/>
</dbReference>
<dbReference type="Pfam" id="PF18135">
    <property type="entry name" value="Type_ISP_C"/>
    <property type="match status" value="1"/>
</dbReference>
<dbReference type="GO" id="GO:0009007">
    <property type="term" value="F:site-specific DNA-methyltransferase (adenine-specific) activity"/>
    <property type="evidence" value="ECO:0007669"/>
    <property type="project" value="UniProtKB-EC"/>
</dbReference>
<reference evidence="8" key="1">
    <citation type="submission" date="2020-10" db="EMBL/GenBank/DDBJ databases">
        <title>Taxonomic study of unclassified bacteria belonging to the class Ktedonobacteria.</title>
        <authorList>
            <person name="Yabe S."/>
            <person name="Wang C.M."/>
            <person name="Zheng Y."/>
            <person name="Sakai Y."/>
            <person name="Cavaletti L."/>
            <person name="Monciardini P."/>
            <person name="Donadio S."/>
        </authorList>
    </citation>
    <scope>NUCLEOTIDE SEQUENCE</scope>
    <source>
        <strain evidence="8">ID150040</strain>
    </source>
</reference>
<proteinExistence type="predicted"/>
<dbReference type="InterPro" id="IPR041635">
    <property type="entry name" value="Type_ISP_LLaBIII_C"/>
</dbReference>
<name>A0A8J3N549_9CHLR</name>
<dbReference type="EMBL" id="BNJK01000001">
    <property type="protein sequence ID" value="GHO94787.1"/>
    <property type="molecule type" value="Genomic_DNA"/>
</dbReference>
<evidence type="ECO:0000259" key="6">
    <source>
        <dbReference type="Pfam" id="PF02384"/>
    </source>
</evidence>
<evidence type="ECO:0000313" key="8">
    <source>
        <dbReference type="EMBL" id="GHO94787.1"/>
    </source>
</evidence>
<dbReference type="PANTHER" id="PTHR33841">
    <property type="entry name" value="DNA METHYLTRANSFERASE YEEA-RELATED"/>
    <property type="match status" value="1"/>
</dbReference>
<evidence type="ECO:0000256" key="1">
    <source>
        <dbReference type="ARBA" id="ARBA00011900"/>
    </source>
</evidence>
<sequence>MSAEINIVVEYLNRLWENHITGVKETSNYPALANLFNEIGKKLQVRCIIHPRSKGDGIPDGGFFTLNQFKIAIPDTNRMLTQTPERGAIEVKSTREDVLTTVNSKQVAKYLKQYGQVLVTNFYDFQLIVQDGTNVKLLERFRLAESEAKFWQAAKQPRSLAVDKGEQLVEYLKRVMLQAAPLIHAQDVAWFLASYARDARIRIEHAELAALTRLRTALEEALGMQFTGERGDHFFRSTLIQTLFYGVFSAWVLWNKTEEGNRPGAYFDWRVSGWLLHVPMVSSLFSQVVNRNQLAPLGLVEVMNWTGNALNRIDREAFFASFDEGHAVQYFYEPFLEAYDPELRDQLGVWYTPREIIEYMVERVDKVLRTELGITSGLADPNVYVLDPCCGTGSYVVAVLRRIAKTLEEQGADALTMLDVKRAATERVFGFEILPAPFVVAHLQLGLLLQQLGAPIAEDQDERAAIYLTNALTGWIPVNPEKERYVQATLSGWPELKEERDAAQHVKQQTPILVIIGNPPYNAFAGTSPEEEGDLVQPYKQGLVTEWGIKKFNLDELYARFFRLAERRIANMTRKGIVCFISNYSWLADPSYVVLRQHLLSSFDKIWIENLHGDRAISEYAPDGKTSETIFAVQGFSPGITRGTAISLWVKSGMRCTDQAEVVFRNNLTAAKAADRRAELLASLHDPSFVSHYVRAEPCHENRYSFRPSNVAARYREWPKLNEFANEASNGLMEKRGGALIDIDKKRLEQRMQMYYDPHTSWEELTTLSSGLTKDAARFDPKRTRAKVLAAEKYQSERLRRYFVRPFEMRWCYYSPVRPLWNEPRPSLWAQCWEGNSFVLSRMKGTASPEGVPFYFVGGLSDDHLLMADAVCFPIRLRQTVVQQITENLAQSPLFTDSLMRERIVANLSVKARQYLVNLGISDPDSNSEAASLIWMHSLAIGFTPAYLEENSDGIREDWPRIPLPTSAEQLRESAILGTQLAALLDTVQPFDIGANPALRKIGVLISTGKKNITPESLEVRGGWGHAGKDGVTMPGRGKSIERSYREDELAQFAVAGLSNEDVQATFGTKTYDIYLNEHIYWENIPSRIWDYRIGGYQVIKKWLSYREYTFLGRSLTTGEAREVTSISRRLAAILLLEPTLNANYRKIAEAVYAWGD</sequence>
<dbReference type="SUPFAM" id="SSF53335">
    <property type="entry name" value="S-adenosyl-L-methionine-dependent methyltransferases"/>
    <property type="match status" value="1"/>
</dbReference>
<gene>
    <name evidence="8" type="ORF">KSF_048350</name>
</gene>
<dbReference type="EC" id="2.1.1.72" evidence="1"/>
<feature type="domain" description="DNA methylase adenine-specific" evidence="6">
    <location>
        <begin position="330"/>
        <end position="443"/>
    </location>
</feature>
<dbReference type="InterPro" id="IPR003356">
    <property type="entry name" value="DNA_methylase_A-5"/>
</dbReference>
<dbReference type="InterPro" id="IPR050953">
    <property type="entry name" value="N4_N6_ade-DNA_methylase"/>
</dbReference>
<organism evidence="8 9">
    <name type="scientific">Reticulibacter mediterranei</name>
    <dbReference type="NCBI Taxonomy" id="2778369"/>
    <lineage>
        <taxon>Bacteria</taxon>
        <taxon>Bacillati</taxon>
        <taxon>Chloroflexota</taxon>
        <taxon>Ktedonobacteria</taxon>
        <taxon>Ktedonobacterales</taxon>
        <taxon>Reticulibacteraceae</taxon>
        <taxon>Reticulibacter</taxon>
    </lineage>
</organism>
<evidence type="ECO:0000313" key="9">
    <source>
        <dbReference type="Proteomes" id="UP000597444"/>
    </source>
</evidence>
<dbReference type="GO" id="GO:0003677">
    <property type="term" value="F:DNA binding"/>
    <property type="evidence" value="ECO:0007669"/>
    <property type="project" value="InterPro"/>
</dbReference>
<keyword evidence="9" id="KW-1185">Reference proteome</keyword>
<dbReference type="InterPro" id="IPR002052">
    <property type="entry name" value="DNA_methylase_N6_adenine_CS"/>
</dbReference>
<dbReference type="PANTHER" id="PTHR33841:SF1">
    <property type="entry name" value="DNA METHYLTRANSFERASE A"/>
    <property type="match status" value="1"/>
</dbReference>
<evidence type="ECO:0000256" key="3">
    <source>
        <dbReference type="ARBA" id="ARBA00022679"/>
    </source>
</evidence>